<evidence type="ECO:0000256" key="5">
    <source>
        <dbReference type="ARBA" id="ARBA00023180"/>
    </source>
</evidence>
<keyword evidence="5" id="KW-0325">Glycoprotein</keyword>
<evidence type="ECO:0000256" key="3">
    <source>
        <dbReference type="ARBA" id="ARBA00022723"/>
    </source>
</evidence>
<dbReference type="InterPro" id="IPR001148">
    <property type="entry name" value="CA_dom"/>
</dbReference>
<dbReference type="FunFam" id="3.10.200.10:FF:000003">
    <property type="entry name" value="Carbonic anhydrase 12"/>
    <property type="match status" value="1"/>
</dbReference>
<comment type="similarity">
    <text evidence="1 7">Belongs to the alpha-carbonic anhydrase family.</text>
</comment>
<name>A0AAJ7T349_PETMA</name>
<evidence type="ECO:0000256" key="1">
    <source>
        <dbReference type="ARBA" id="ARBA00010718"/>
    </source>
</evidence>
<keyword evidence="8" id="KW-1133">Transmembrane helix</keyword>
<keyword evidence="6 7" id="KW-0456">Lyase</keyword>
<dbReference type="CTD" id="23632"/>
<dbReference type="InterPro" id="IPR018338">
    <property type="entry name" value="Carbonic_anhydrase_a-class_CS"/>
</dbReference>
<keyword evidence="8" id="KW-0472">Membrane</keyword>
<accession>A0AAJ7T349</accession>
<reference evidence="11" key="1">
    <citation type="submission" date="2025-08" db="UniProtKB">
        <authorList>
            <consortium name="RefSeq"/>
        </authorList>
    </citation>
    <scope>IDENTIFICATION</scope>
    <source>
        <tissue evidence="11">Sperm</tissue>
    </source>
</reference>
<keyword evidence="10" id="KW-1185">Reference proteome</keyword>
<sequence>MSGLCGGRVLALLGICLVLNGRVADSATGEYHWTYTGPHGQEHWKEKYPTCGGDNQSPVDVRTDATHLAHDLPPVSVLGYDAPSQTTYNMTNNGHTLFVKLPPGMEMSEGGLPYRYEAVQFHLHWGSAGRQLGSEHYVDGVQYAAEIHIVHFNKEKYKSMDEAMKKVDGLAVLGVLVKVGPRDNEVFTVLMKELGKVKYSGQQTVVQAFSMLSLLPKELGHFFRYNGSLTTPECNETVTWTLLHNPIEVSVAQLTTLTTGLVDTEASAPLASTLENNFRFPQPLGQRKILTSFPLPGQRQKGLRVGDILAIIFGILFIVCFIVLVMYCFSQRRKTSRQSATKRDVIYKPAANHDGVQI</sequence>
<feature type="domain" description="Alpha-carbonic anhydrase" evidence="9">
    <location>
        <begin position="31"/>
        <end position="293"/>
    </location>
</feature>
<dbReference type="AlphaFoldDB" id="A0AAJ7T349"/>
<gene>
    <name evidence="11" type="primary">CA14</name>
</gene>
<dbReference type="GeneID" id="116941941"/>
<dbReference type="Gene3D" id="3.10.200.10">
    <property type="entry name" value="Alpha carbonic anhydrase"/>
    <property type="match status" value="1"/>
</dbReference>
<dbReference type="InterPro" id="IPR036398">
    <property type="entry name" value="CA_dom_sf"/>
</dbReference>
<evidence type="ECO:0000256" key="7">
    <source>
        <dbReference type="RuleBase" id="RU367011"/>
    </source>
</evidence>
<dbReference type="PANTHER" id="PTHR18952">
    <property type="entry name" value="CARBONIC ANHYDRASE"/>
    <property type="match status" value="1"/>
</dbReference>
<dbReference type="Pfam" id="PF00194">
    <property type="entry name" value="Carb_anhydrase"/>
    <property type="match status" value="1"/>
</dbReference>
<feature type="transmembrane region" description="Helical" evidence="8">
    <location>
        <begin position="308"/>
        <end position="329"/>
    </location>
</feature>
<dbReference type="PANTHER" id="PTHR18952:SF278">
    <property type="entry name" value="CARBONIC ANHYDRASE"/>
    <property type="match status" value="1"/>
</dbReference>
<keyword evidence="8" id="KW-0812">Transmembrane</keyword>
<dbReference type="EC" id="4.2.1.1" evidence="2 7"/>
<evidence type="ECO:0000259" key="9">
    <source>
        <dbReference type="PROSITE" id="PS51144"/>
    </source>
</evidence>
<proteinExistence type="inferred from homology"/>
<dbReference type="RefSeq" id="XP_032809237.1">
    <property type="nucleotide sequence ID" value="XM_032953346.1"/>
</dbReference>
<comment type="catalytic activity">
    <reaction evidence="7">
        <text>hydrogencarbonate + H(+) = CO2 + H2O</text>
        <dbReference type="Rhea" id="RHEA:10748"/>
        <dbReference type="ChEBI" id="CHEBI:15377"/>
        <dbReference type="ChEBI" id="CHEBI:15378"/>
        <dbReference type="ChEBI" id="CHEBI:16526"/>
        <dbReference type="ChEBI" id="CHEBI:17544"/>
        <dbReference type="EC" id="4.2.1.1"/>
    </reaction>
</comment>
<dbReference type="KEGG" id="pmrn:116941941"/>
<keyword evidence="7" id="KW-0732">Signal</keyword>
<dbReference type="PROSITE" id="PS51144">
    <property type="entry name" value="ALPHA_CA_2"/>
    <property type="match status" value="1"/>
</dbReference>
<keyword evidence="4 7" id="KW-0862">Zinc</keyword>
<dbReference type="GO" id="GO:0005886">
    <property type="term" value="C:plasma membrane"/>
    <property type="evidence" value="ECO:0007669"/>
    <property type="project" value="TreeGrafter"/>
</dbReference>
<comment type="cofactor">
    <cofactor evidence="7">
        <name>Zn(2+)</name>
        <dbReference type="ChEBI" id="CHEBI:29105"/>
    </cofactor>
</comment>
<protein>
    <recommendedName>
        <fullName evidence="2 7">Carbonic anhydrase</fullName>
        <ecNumber evidence="2 7">4.2.1.1</ecNumber>
    </recommendedName>
</protein>
<organism evidence="10 11">
    <name type="scientific">Petromyzon marinus</name>
    <name type="common">Sea lamprey</name>
    <dbReference type="NCBI Taxonomy" id="7757"/>
    <lineage>
        <taxon>Eukaryota</taxon>
        <taxon>Metazoa</taxon>
        <taxon>Chordata</taxon>
        <taxon>Craniata</taxon>
        <taxon>Vertebrata</taxon>
        <taxon>Cyclostomata</taxon>
        <taxon>Hyperoartia</taxon>
        <taxon>Petromyzontiformes</taxon>
        <taxon>Petromyzontidae</taxon>
        <taxon>Petromyzon</taxon>
    </lineage>
</organism>
<evidence type="ECO:0000313" key="10">
    <source>
        <dbReference type="Proteomes" id="UP001318040"/>
    </source>
</evidence>
<feature type="signal peptide" evidence="7">
    <location>
        <begin position="1"/>
        <end position="26"/>
    </location>
</feature>
<dbReference type="Proteomes" id="UP001318040">
    <property type="component" value="Chromosome 13"/>
</dbReference>
<keyword evidence="3 7" id="KW-0479">Metal-binding</keyword>
<dbReference type="InterPro" id="IPR023561">
    <property type="entry name" value="Carbonic_anhydrase_a-class"/>
</dbReference>
<dbReference type="PROSITE" id="PS00162">
    <property type="entry name" value="ALPHA_CA_1"/>
    <property type="match status" value="1"/>
</dbReference>
<feature type="chain" id="PRO_5042312762" description="Carbonic anhydrase" evidence="7">
    <location>
        <begin position="27"/>
        <end position="358"/>
    </location>
</feature>
<evidence type="ECO:0000256" key="6">
    <source>
        <dbReference type="ARBA" id="ARBA00023239"/>
    </source>
</evidence>
<evidence type="ECO:0000256" key="8">
    <source>
        <dbReference type="SAM" id="Phobius"/>
    </source>
</evidence>
<dbReference type="SMART" id="SM01057">
    <property type="entry name" value="Carb_anhydrase"/>
    <property type="match status" value="1"/>
</dbReference>
<evidence type="ECO:0000256" key="4">
    <source>
        <dbReference type="ARBA" id="ARBA00022833"/>
    </source>
</evidence>
<evidence type="ECO:0000313" key="11">
    <source>
        <dbReference type="RefSeq" id="XP_032809237.1"/>
    </source>
</evidence>
<evidence type="ECO:0000256" key="2">
    <source>
        <dbReference type="ARBA" id="ARBA00012925"/>
    </source>
</evidence>
<comment type="function">
    <text evidence="7">Reversible hydration of carbon dioxide.</text>
</comment>
<dbReference type="GO" id="GO:0004089">
    <property type="term" value="F:carbonate dehydratase activity"/>
    <property type="evidence" value="ECO:0007669"/>
    <property type="project" value="UniProtKB-UniRule"/>
</dbReference>
<dbReference type="SUPFAM" id="SSF51069">
    <property type="entry name" value="Carbonic anhydrase"/>
    <property type="match status" value="1"/>
</dbReference>
<dbReference type="GO" id="GO:0008270">
    <property type="term" value="F:zinc ion binding"/>
    <property type="evidence" value="ECO:0007669"/>
    <property type="project" value="UniProtKB-UniRule"/>
</dbReference>